<gene>
    <name evidence="2" type="ORF">pC6.5d_682</name>
</gene>
<dbReference type="EMBL" id="MK318989">
    <property type="protein sequence ID" value="QCL10575.1"/>
    <property type="molecule type" value="Genomic_DNA"/>
</dbReference>
<sequence>MSDENCDANFHGCTIVRGLTFLVILALMLIVLAGFMLHVEQLWVG</sequence>
<geneLocation type="plasmid" evidence="2">
    <name>pC6.5d</name>
</geneLocation>
<keyword evidence="1" id="KW-0812">Transmembrane</keyword>
<proteinExistence type="predicted"/>
<reference evidence="2" key="1">
    <citation type="submission" date="2018-12" db="EMBL/GenBank/DDBJ databases">
        <title>Three Rhizobium rhizogenes strains isolated from the same crown gall tumor carry diverse plasmids.</title>
        <authorList>
            <person name="Pulawska J."/>
            <person name="Kuzmanovic N."/>
        </authorList>
    </citation>
    <scope>NUCLEOTIDE SEQUENCE</scope>
    <source>
        <strain evidence="2">C6.5</strain>
        <plasmid evidence="2">pC6.5d</plasmid>
    </source>
</reference>
<evidence type="ECO:0000313" key="2">
    <source>
        <dbReference type="EMBL" id="QCL10575.1"/>
    </source>
</evidence>
<protein>
    <submittedName>
        <fullName evidence="2">Uncharacterized protein</fullName>
    </submittedName>
</protein>
<evidence type="ECO:0000256" key="1">
    <source>
        <dbReference type="SAM" id="Phobius"/>
    </source>
</evidence>
<name>A0A7S4ZUT9_RHIRH</name>
<dbReference type="AlphaFoldDB" id="A0A7S4ZUT9"/>
<keyword evidence="2" id="KW-0614">Plasmid</keyword>
<accession>A0A7S4ZUT9</accession>
<keyword evidence="1" id="KW-1133">Transmembrane helix</keyword>
<keyword evidence="1" id="KW-0472">Membrane</keyword>
<organism evidence="2">
    <name type="scientific">Rhizobium rhizogenes</name>
    <name type="common">Agrobacterium rhizogenes</name>
    <dbReference type="NCBI Taxonomy" id="359"/>
    <lineage>
        <taxon>Bacteria</taxon>
        <taxon>Pseudomonadati</taxon>
        <taxon>Pseudomonadota</taxon>
        <taxon>Alphaproteobacteria</taxon>
        <taxon>Hyphomicrobiales</taxon>
        <taxon>Rhizobiaceae</taxon>
        <taxon>Rhizobium/Agrobacterium group</taxon>
        <taxon>Rhizobium</taxon>
    </lineage>
</organism>
<feature type="transmembrane region" description="Helical" evidence="1">
    <location>
        <begin position="19"/>
        <end position="39"/>
    </location>
</feature>